<accession>A0A850NTS2</accession>
<organism evidence="2 3">
    <name type="scientific">Endobacter medicaginis</name>
    <dbReference type="NCBI Taxonomy" id="1181271"/>
    <lineage>
        <taxon>Bacteria</taxon>
        <taxon>Pseudomonadati</taxon>
        <taxon>Pseudomonadota</taxon>
        <taxon>Alphaproteobacteria</taxon>
        <taxon>Acetobacterales</taxon>
        <taxon>Acetobacteraceae</taxon>
        <taxon>Endobacter</taxon>
    </lineage>
</organism>
<dbReference type="Proteomes" id="UP000565205">
    <property type="component" value="Unassembled WGS sequence"/>
</dbReference>
<gene>
    <name evidence="2" type="ORF">HUK83_08170</name>
</gene>
<dbReference type="Gene3D" id="2.60.450.10">
    <property type="entry name" value="Lipopolysaccharide (LPS) transport protein A like domain"/>
    <property type="match status" value="1"/>
</dbReference>
<protein>
    <recommendedName>
        <fullName evidence="4">Organic solvent tolerance-like N-terminal domain-containing protein</fullName>
    </recommendedName>
</protein>
<evidence type="ECO:0008006" key="4">
    <source>
        <dbReference type="Google" id="ProtNLM"/>
    </source>
</evidence>
<dbReference type="RefSeq" id="WP_176623739.1">
    <property type="nucleotide sequence ID" value="NZ_JABXXQ010000132.1"/>
</dbReference>
<dbReference type="EMBL" id="JABXXQ010000132">
    <property type="protein sequence ID" value="NVN30308.1"/>
    <property type="molecule type" value="Genomic_DNA"/>
</dbReference>
<reference evidence="2 3" key="1">
    <citation type="submission" date="2020-06" db="EMBL/GenBank/DDBJ databases">
        <title>Description of novel acetic acid bacteria.</title>
        <authorList>
            <person name="Sombolestani A."/>
        </authorList>
    </citation>
    <scope>NUCLEOTIDE SEQUENCE [LARGE SCALE GENOMIC DNA]</scope>
    <source>
        <strain evidence="2 3">LMG 26838</strain>
    </source>
</reference>
<name>A0A850NTS2_9PROT</name>
<feature type="non-terminal residue" evidence="2">
    <location>
        <position position="1"/>
    </location>
</feature>
<proteinExistence type="predicted"/>
<feature type="region of interest" description="Disordered" evidence="1">
    <location>
        <begin position="234"/>
        <end position="257"/>
    </location>
</feature>
<feature type="region of interest" description="Disordered" evidence="1">
    <location>
        <begin position="1"/>
        <end position="35"/>
    </location>
</feature>
<comment type="caution">
    <text evidence="2">The sequence shown here is derived from an EMBL/GenBank/DDBJ whole genome shotgun (WGS) entry which is preliminary data.</text>
</comment>
<evidence type="ECO:0000313" key="2">
    <source>
        <dbReference type="EMBL" id="NVN30308.1"/>
    </source>
</evidence>
<sequence>NPASPGGIASGGLPGTAPLATPATHISDNPGGDDAGSNEIYRLEAIGHVHIFTATDQAFGDHAIYDMDRAVMIMTGHDLRLITPQDLMTARDSMEYYPNTRMSVGRGDASVTTSDGRRISADVLVGYSDAPDQKQPAKTPADPNTQGQDPLASSGKLRRADAFGHVVVRTATETITGDKGVYTPASSVARIAGNVHITRGQNQLNGAAAVINMKTGIATMTQAPGGRVEGLVVPNDNTGGGQGISNGAAPAGKGRSK</sequence>
<feature type="region of interest" description="Disordered" evidence="1">
    <location>
        <begin position="127"/>
        <end position="156"/>
    </location>
</feature>
<evidence type="ECO:0000313" key="3">
    <source>
        <dbReference type="Proteomes" id="UP000565205"/>
    </source>
</evidence>
<dbReference type="AlphaFoldDB" id="A0A850NTS2"/>
<evidence type="ECO:0000256" key="1">
    <source>
        <dbReference type="SAM" id="MobiDB-lite"/>
    </source>
</evidence>